<proteinExistence type="inferred from homology"/>
<keyword evidence="4" id="KW-0732">Signal</keyword>
<comment type="subcellular location">
    <subcellularLocation>
        <location evidence="1">Membrane</location>
        <topology evidence="1">Multi-pass membrane protein</topology>
    </subcellularLocation>
</comment>
<dbReference type="InterPro" id="IPR004240">
    <property type="entry name" value="EMP70"/>
</dbReference>
<evidence type="ECO:0000313" key="8">
    <source>
        <dbReference type="EMBL" id="CAD8396313.1"/>
    </source>
</evidence>
<name>A0A7S0G570_9RHOD</name>
<evidence type="ECO:0000256" key="4">
    <source>
        <dbReference type="ARBA" id="ARBA00022729"/>
    </source>
</evidence>
<accession>A0A7S0G570</accession>
<protein>
    <recommendedName>
        <fullName evidence="7">Transmembrane 9 superfamily member</fullName>
    </recommendedName>
</protein>
<feature type="transmembrane region" description="Helical" evidence="7">
    <location>
        <begin position="271"/>
        <end position="296"/>
    </location>
</feature>
<dbReference type="EMBL" id="HBEK01011483">
    <property type="protein sequence ID" value="CAD8396313.1"/>
    <property type="molecule type" value="Transcribed_RNA"/>
</dbReference>
<feature type="transmembrane region" description="Helical" evidence="7">
    <location>
        <begin position="204"/>
        <end position="228"/>
    </location>
</feature>
<feature type="transmembrane region" description="Helical" evidence="7">
    <location>
        <begin position="49"/>
        <end position="75"/>
    </location>
</feature>
<feature type="transmembrane region" description="Helical" evidence="7">
    <location>
        <begin position="119"/>
        <end position="141"/>
    </location>
</feature>
<keyword evidence="5 7" id="KW-1133">Transmembrane helix</keyword>
<comment type="similarity">
    <text evidence="2 7">Belongs to the nonaspanin (TM9SF) (TC 9.A.2) family.</text>
</comment>
<evidence type="ECO:0000256" key="6">
    <source>
        <dbReference type="ARBA" id="ARBA00023136"/>
    </source>
</evidence>
<evidence type="ECO:0000256" key="1">
    <source>
        <dbReference type="ARBA" id="ARBA00004141"/>
    </source>
</evidence>
<evidence type="ECO:0000256" key="3">
    <source>
        <dbReference type="ARBA" id="ARBA00022692"/>
    </source>
</evidence>
<evidence type="ECO:0000256" key="2">
    <source>
        <dbReference type="ARBA" id="ARBA00005227"/>
    </source>
</evidence>
<dbReference type="Pfam" id="PF02990">
    <property type="entry name" value="EMP70"/>
    <property type="match status" value="1"/>
</dbReference>
<dbReference type="GO" id="GO:0016020">
    <property type="term" value="C:membrane"/>
    <property type="evidence" value="ECO:0007669"/>
    <property type="project" value="UniProtKB-SubCell"/>
</dbReference>
<keyword evidence="6 7" id="KW-0472">Membrane</keyword>
<keyword evidence="3 7" id="KW-0812">Transmembrane</keyword>
<feature type="transmembrane region" description="Helical" evidence="7">
    <location>
        <begin position="87"/>
        <end position="107"/>
    </location>
</feature>
<organism evidence="8">
    <name type="scientific">Rhodosorus marinus</name>
    <dbReference type="NCBI Taxonomy" id="101924"/>
    <lineage>
        <taxon>Eukaryota</taxon>
        <taxon>Rhodophyta</taxon>
        <taxon>Stylonematophyceae</taxon>
        <taxon>Stylonematales</taxon>
        <taxon>Stylonemataceae</taxon>
        <taxon>Rhodosorus</taxon>
    </lineage>
</organism>
<dbReference type="PANTHER" id="PTHR10766">
    <property type="entry name" value="TRANSMEMBRANE 9 SUPERFAMILY PROTEIN"/>
    <property type="match status" value="1"/>
</dbReference>
<reference evidence="8" key="1">
    <citation type="submission" date="2021-01" db="EMBL/GenBank/DDBJ databases">
        <authorList>
            <person name="Corre E."/>
            <person name="Pelletier E."/>
            <person name="Niang G."/>
            <person name="Scheremetjew M."/>
            <person name="Finn R."/>
            <person name="Kale V."/>
            <person name="Holt S."/>
            <person name="Cochrane G."/>
            <person name="Meng A."/>
            <person name="Brown T."/>
            <person name="Cohen L."/>
        </authorList>
    </citation>
    <scope>NUCLEOTIDE SEQUENCE</scope>
    <source>
        <strain evidence="8">UTEX LB 2760</strain>
    </source>
</reference>
<gene>
    <name evidence="8" type="ORF">RMAR0315_LOCUS6300</name>
</gene>
<dbReference type="GO" id="GO:0072657">
    <property type="term" value="P:protein localization to membrane"/>
    <property type="evidence" value="ECO:0007669"/>
    <property type="project" value="TreeGrafter"/>
</dbReference>
<feature type="transmembrane region" description="Helical" evidence="7">
    <location>
        <begin position="153"/>
        <end position="178"/>
    </location>
</feature>
<dbReference type="AlphaFoldDB" id="A0A7S0G570"/>
<evidence type="ECO:0000256" key="5">
    <source>
        <dbReference type="ARBA" id="ARBA00022989"/>
    </source>
</evidence>
<feature type="transmembrane region" description="Helical" evidence="7">
    <location>
        <begin position="235"/>
        <end position="259"/>
    </location>
</feature>
<evidence type="ECO:0000256" key="7">
    <source>
        <dbReference type="RuleBase" id="RU363079"/>
    </source>
</evidence>
<sequence>MLLVSISKANESMSLSPYMGNDFVLEEETAMGFEAIRGDVFRTPSSPQYITALVASGFQIACIADFGLLLAILRIHSPVRDKAIMKTWMVVAVLSNVLGGWVCGWVYSLTGASNRARAVLLTTGLVPGIVCVLFFLLNCLLWAADAAGAVDFVVLLGLLITWFGLSLPLTITGAFFAFRLMGSGPVGDRTNLVPTLISQPRKGVAFSCMLSLLPFLVAIEPLILALYAAVNEIPAFLFSTSIFGVLAVVVVSFEVGIIAADYLLQNGDYRWWWLSYLSSGMTGLYCFAFSSIYILVELVVRNTNLVTALSCVIHAAIACLNLGLVAGSISFASGYILVRYVSGYSPSD</sequence>
<feature type="transmembrane region" description="Helical" evidence="7">
    <location>
        <begin position="308"/>
        <end position="338"/>
    </location>
</feature>